<dbReference type="Proteomes" id="UP000192277">
    <property type="component" value="Unassembled WGS sequence"/>
</dbReference>
<organism evidence="1 2">
    <name type="scientific">Niastella koreensis</name>
    <dbReference type="NCBI Taxonomy" id="354356"/>
    <lineage>
        <taxon>Bacteria</taxon>
        <taxon>Pseudomonadati</taxon>
        <taxon>Bacteroidota</taxon>
        <taxon>Chitinophagia</taxon>
        <taxon>Chitinophagales</taxon>
        <taxon>Chitinophagaceae</taxon>
        <taxon>Niastella</taxon>
    </lineage>
</organism>
<comment type="caution">
    <text evidence="1">The sequence shown here is derived from an EMBL/GenBank/DDBJ whole genome shotgun (WGS) entry which is preliminary data.</text>
</comment>
<proteinExistence type="predicted"/>
<keyword evidence="2" id="KW-1185">Reference proteome</keyword>
<gene>
    <name evidence="1" type="ORF">A4D02_14755</name>
</gene>
<accession>A0ABX3NMV9</accession>
<reference evidence="1 2" key="1">
    <citation type="submission" date="2016-04" db="EMBL/GenBank/DDBJ databases">
        <authorList>
            <person name="Chen L."/>
            <person name="Zhuang W."/>
            <person name="Wang G."/>
        </authorList>
    </citation>
    <scope>NUCLEOTIDE SEQUENCE [LARGE SCALE GENOMIC DNA]</scope>
    <source>
        <strain evidence="2">GR20</strain>
    </source>
</reference>
<evidence type="ECO:0000313" key="2">
    <source>
        <dbReference type="Proteomes" id="UP000192277"/>
    </source>
</evidence>
<dbReference type="EMBL" id="LWBO01000077">
    <property type="protein sequence ID" value="OQP40187.1"/>
    <property type="molecule type" value="Genomic_DNA"/>
</dbReference>
<name>A0ABX3NMV9_9BACT</name>
<evidence type="ECO:0000313" key="1">
    <source>
        <dbReference type="EMBL" id="OQP40187.1"/>
    </source>
</evidence>
<dbReference type="RefSeq" id="WP_041346502.1">
    <property type="nucleotide sequence ID" value="NZ_LWBO01000077.1"/>
</dbReference>
<protein>
    <submittedName>
        <fullName evidence="1">Uncharacterized protein</fullName>
    </submittedName>
</protein>
<sequence length="91" mass="10411">MQGKPFSYAAERLRFYPHEGGNIILGNTLLQIGMGLQQFLITLFVRIDTPSYDSKLFEHFVSLINEKGNSIHKVDDYADALVTSRQMYARL</sequence>